<dbReference type="InterPro" id="IPR036986">
    <property type="entry name" value="S4_RNA-bd_sf"/>
</dbReference>
<accession>A0A1N7HCZ4</accession>
<dbReference type="SMART" id="SM00363">
    <property type="entry name" value="S4"/>
    <property type="match status" value="1"/>
</dbReference>
<dbReference type="OrthoDB" id="9797176at2"/>
<dbReference type="SUPFAM" id="SSF55174">
    <property type="entry name" value="Alpha-L RNA-binding motif"/>
    <property type="match status" value="1"/>
</dbReference>
<dbReference type="AlphaFoldDB" id="A0A1N7HCZ4"/>
<keyword evidence="1" id="KW-0694">RNA-binding</keyword>
<feature type="region of interest" description="Disordered" evidence="2">
    <location>
        <begin position="87"/>
        <end position="136"/>
    </location>
</feature>
<reference evidence="4 5" key="1">
    <citation type="submission" date="2017-01" db="EMBL/GenBank/DDBJ databases">
        <authorList>
            <person name="Mah S.A."/>
            <person name="Swanson W.J."/>
            <person name="Moy G.W."/>
            <person name="Vacquier V.D."/>
        </authorList>
    </citation>
    <scope>NUCLEOTIDE SEQUENCE [LARGE SCALE GENOMIC DNA]</scope>
    <source>
        <strain evidence="4 5">DSM 29590</strain>
    </source>
</reference>
<dbReference type="CDD" id="cd00165">
    <property type="entry name" value="S4"/>
    <property type="match status" value="1"/>
</dbReference>
<organism evidence="4 5">
    <name type="scientific">Roseovarius nanhaiticus</name>
    <dbReference type="NCBI Taxonomy" id="573024"/>
    <lineage>
        <taxon>Bacteria</taxon>
        <taxon>Pseudomonadati</taxon>
        <taxon>Pseudomonadota</taxon>
        <taxon>Alphaproteobacteria</taxon>
        <taxon>Rhodobacterales</taxon>
        <taxon>Roseobacteraceae</taxon>
        <taxon>Roseovarius</taxon>
    </lineage>
</organism>
<dbReference type="Pfam" id="PF01479">
    <property type="entry name" value="S4"/>
    <property type="match status" value="1"/>
</dbReference>
<dbReference type="InterPro" id="IPR002942">
    <property type="entry name" value="S4_RNA-bd"/>
</dbReference>
<evidence type="ECO:0000313" key="4">
    <source>
        <dbReference type="EMBL" id="SIS22759.1"/>
    </source>
</evidence>
<evidence type="ECO:0000256" key="1">
    <source>
        <dbReference type="PROSITE-ProRule" id="PRU00182"/>
    </source>
</evidence>
<feature type="domain" description="RNA-binding S4" evidence="3">
    <location>
        <begin position="16"/>
        <end position="81"/>
    </location>
</feature>
<proteinExistence type="predicted"/>
<keyword evidence="5" id="KW-1185">Reference proteome</keyword>
<dbReference type="GO" id="GO:0003723">
    <property type="term" value="F:RNA binding"/>
    <property type="evidence" value="ECO:0007669"/>
    <property type="project" value="UniProtKB-KW"/>
</dbReference>
<evidence type="ECO:0000259" key="3">
    <source>
        <dbReference type="SMART" id="SM00363"/>
    </source>
</evidence>
<evidence type="ECO:0000256" key="2">
    <source>
        <dbReference type="SAM" id="MobiDB-lite"/>
    </source>
</evidence>
<keyword evidence="4" id="KW-0346">Stress response</keyword>
<dbReference type="EMBL" id="FTNV01000003">
    <property type="protein sequence ID" value="SIS22759.1"/>
    <property type="molecule type" value="Genomic_DNA"/>
</dbReference>
<sequence>MSAVAEAEDAPDQGKIRLDKWLWHARFFKTRGLAAGVVKSGHVRVNGNRAGKAAHAVRSGDVLTFSQADTVRVVRILALGTRRGPAPEAQALYDDLTPPPVKSETPVSPNPRYEGKGRPTKKDRRKLDLNRPGALE</sequence>
<dbReference type="Proteomes" id="UP000186019">
    <property type="component" value="Unassembled WGS sequence"/>
</dbReference>
<evidence type="ECO:0000313" key="5">
    <source>
        <dbReference type="Proteomes" id="UP000186019"/>
    </source>
</evidence>
<dbReference type="Gene3D" id="3.10.290.10">
    <property type="entry name" value="RNA-binding S4 domain"/>
    <property type="match status" value="1"/>
</dbReference>
<dbReference type="RefSeq" id="WP_076534895.1">
    <property type="nucleotide sequence ID" value="NZ_FOAC01000002.1"/>
</dbReference>
<name>A0A1N7HCZ4_9RHOB</name>
<dbReference type="PROSITE" id="PS50889">
    <property type="entry name" value="S4"/>
    <property type="match status" value="1"/>
</dbReference>
<gene>
    <name evidence="4" type="ORF">SAMN05421666_2775</name>
</gene>
<dbReference type="STRING" id="573024.SAMN05216208_2540"/>
<protein>
    <submittedName>
        <fullName evidence="4">Heat shock protein Hsp15</fullName>
    </submittedName>
</protein>